<gene>
    <name evidence="1" type="ORF">NPIL_479141</name>
</gene>
<protein>
    <submittedName>
        <fullName evidence="1">Uncharacterized protein</fullName>
    </submittedName>
</protein>
<comment type="caution">
    <text evidence="1">The sequence shown here is derived from an EMBL/GenBank/DDBJ whole genome shotgun (WGS) entry which is preliminary data.</text>
</comment>
<proteinExistence type="predicted"/>
<sequence length="97" mass="10739">MMSSSFSGCETLHKLKEGPLRKPMMRTVGLCWAAASIGKKRLSQVLPATVDTTKLFEARTKTFLWRITQDSREFGDTLGALVIAHAPRSLSKSSKQL</sequence>
<accession>A0A8X6R646</accession>
<evidence type="ECO:0000313" key="1">
    <source>
        <dbReference type="EMBL" id="GFU53961.1"/>
    </source>
</evidence>
<keyword evidence="2" id="KW-1185">Reference proteome</keyword>
<reference evidence="1" key="1">
    <citation type="submission" date="2020-08" db="EMBL/GenBank/DDBJ databases">
        <title>Multicomponent nature underlies the extraordinary mechanical properties of spider dragline silk.</title>
        <authorList>
            <person name="Kono N."/>
            <person name="Nakamura H."/>
            <person name="Mori M."/>
            <person name="Yoshida Y."/>
            <person name="Ohtoshi R."/>
            <person name="Malay A.D."/>
            <person name="Moran D.A.P."/>
            <person name="Tomita M."/>
            <person name="Numata K."/>
            <person name="Arakawa K."/>
        </authorList>
    </citation>
    <scope>NUCLEOTIDE SEQUENCE</scope>
</reference>
<dbReference type="AlphaFoldDB" id="A0A8X6R646"/>
<evidence type="ECO:0000313" key="2">
    <source>
        <dbReference type="Proteomes" id="UP000887013"/>
    </source>
</evidence>
<dbReference type="Proteomes" id="UP000887013">
    <property type="component" value="Unassembled WGS sequence"/>
</dbReference>
<dbReference type="EMBL" id="BMAW01038974">
    <property type="protein sequence ID" value="GFU53961.1"/>
    <property type="molecule type" value="Genomic_DNA"/>
</dbReference>
<organism evidence="1 2">
    <name type="scientific">Nephila pilipes</name>
    <name type="common">Giant wood spider</name>
    <name type="synonym">Nephila maculata</name>
    <dbReference type="NCBI Taxonomy" id="299642"/>
    <lineage>
        <taxon>Eukaryota</taxon>
        <taxon>Metazoa</taxon>
        <taxon>Ecdysozoa</taxon>
        <taxon>Arthropoda</taxon>
        <taxon>Chelicerata</taxon>
        <taxon>Arachnida</taxon>
        <taxon>Araneae</taxon>
        <taxon>Araneomorphae</taxon>
        <taxon>Entelegynae</taxon>
        <taxon>Araneoidea</taxon>
        <taxon>Nephilidae</taxon>
        <taxon>Nephila</taxon>
    </lineage>
</organism>
<name>A0A8X6R646_NEPPI</name>